<organism evidence="2 3">
    <name type="scientific">Anas platyrhynchos</name>
    <name type="common">Mallard</name>
    <name type="synonym">Anas boschas</name>
    <dbReference type="NCBI Taxonomy" id="8839"/>
    <lineage>
        <taxon>Eukaryota</taxon>
        <taxon>Metazoa</taxon>
        <taxon>Chordata</taxon>
        <taxon>Craniata</taxon>
        <taxon>Vertebrata</taxon>
        <taxon>Euteleostomi</taxon>
        <taxon>Archelosauria</taxon>
        <taxon>Archosauria</taxon>
        <taxon>Dinosauria</taxon>
        <taxon>Saurischia</taxon>
        <taxon>Theropoda</taxon>
        <taxon>Coelurosauria</taxon>
        <taxon>Aves</taxon>
        <taxon>Neognathae</taxon>
        <taxon>Galloanserae</taxon>
        <taxon>Anseriformes</taxon>
        <taxon>Anatidae</taxon>
        <taxon>Anatinae</taxon>
        <taxon>Anas</taxon>
    </lineage>
</organism>
<protein>
    <submittedName>
        <fullName evidence="2">Uncharacterized protein</fullName>
    </submittedName>
</protein>
<sequence>MEPAKWQELKGPHGFLQGWAVVASGPTARELVTSANVPSNSDIHLTRFSEIWSQQGVLGIQVLYIFNTKSQDQICQKLTVSGSHVARDSQSASTSNIQHDISNKCASEEERDSSGPMSPVGSAIFGKLFFGLGKTKSLQSSTAPSGDLQNGSGNTTDQRYHLQQAALERWHSVPCAERLSDKLQLYLKVTTNTECLKGAITIVIGLST</sequence>
<dbReference type="AlphaFoldDB" id="R0LQJ2"/>
<accession>R0LQJ2</accession>
<evidence type="ECO:0000313" key="3">
    <source>
        <dbReference type="Proteomes" id="UP000296049"/>
    </source>
</evidence>
<feature type="compositionally biased region" description="Polar residues" evidence="1">
    <location>
        <begin position="86"/>
        <end position="100"/>
    </location>
</feature>
<evidence type="ECO:0000256" key="1">
    <source>
        <dbReference type="SAM" id="MobiDB-lite"/>
    </source>
</evidence>
<reference evidence="3" key="1">
    <citation type="journal article" date="2013" name="Nat. Genet.">
        <title>The duck genome and transcriptome provide insight into an avian influenza virus reservoir species.</title>
        <authorList>
            <person name="Huang Y."/>
            <person name="Li Y."/>
            <person name="Burt D.W."/>
            <person name="Chen H."/>
            <person name="Zhang Y."/>
            <person name="Qian W."/>
            <person name="Kim H."/>
            <person name="Gan S."/>
            <person name="Zhao Y."/>
            <person name="Li J."/>
            <person name="Yi K."/>
            <person name="Feng H."/>
            <person name="Zhu P."/>
            <person name="Li B."/>
            <person name="Liu Q."/>
            <person name="Fairley S."/>
            <person name="Magor K.E."/>
            <person name="Du Z."/>
            <person name="Hu X."/>
            <person name="Goodman L."/>
            <person name="Tafer H."/>
            <person name="Vignal A."/>
            <person name="Lee T."/>
            <person name="Kim K.W."/>
            <person name="Sheng Z."/>
            <person name="An Y."/>
            <person name="Searle S."/>
            <person name="Herrero J."/>
            <person name="Groenen M.A."/>
            <person name="Crooijmans R.P."/>
            <person name="Faraut T."/>
            <person name="Cai Q."/>
            <person name="Webster R.G."/>
            <person name="Aldridge J.R."/>
            <person name="Warren W.C."/>
            <person name="Bartschat S."/>
            <person name="Kehr S."/>
            <person name="Marz M."/>
            <person name="Stadler P.F."/>
            <person name="Smith J."/>
            <person name="Kraus R.H."/>
            <person name="Zhao Y."/>
            <person name="Ren L."/>
            <person name="Fei J."/>
            <person name="Morisson M."/>
            <person name="Kaiser P."/>
            <person name="Griffin D.K."/>
            <person name="Rao M."/>
            <person name="Pitel F."/>
            <person name="Wang J."/>
            <person name="Li N."/>
        </authorList>
    </citation>
    <scope>NUCLEOTIDE SEQUENCE [LARGE SCALE GENOMIC DNA]</scope>
</reference>
<dbReference type="Proteomes" id="UP000296049">
    <property type="component" value="Unassembled WGS sequence"/>
</dbReference>
<keyword evidence="3" id="KW-1185">Reference proteome</keyword>
<gene>
    <name evidence="2" type="ORF">Anapl_05640</name>
</gene>
<proteinExistence type="predicted"/>
<evidence type="ECO:0000313" key="2">
    <source>
        <dbReference type="EMBL" id="EOB07984.1"/>
    </source>
</evidence>
<name>R0LQJ2_ANAPL</name>
<dbReference type="EMBL" id="KB742481">
    <property type="protein sequence ID" value="EOB07984.1"/>
    <property type="molecule type" value="Genomic_DNA"/>
</dbReference>
<feature type="region of interest" description="Disordered" evidence="1">
    <location>
        <begin position="86"/>
        <end position="118"/>
    </location>
</feature>